<accession>A0ABQ6QLT9</accession>
<protein>
    <submittedName>
        <fullName evidence="1">Uncharacterized protein</fullName>
    </submittedName>
</protein>
<evidence type="ECO:0000313" key="2">
    <source>
        <dbReference type="Proteomes" id="UP001342631"/>
    </source>
</evidence>
<reference evidence="1 2" key="1">
    <citation type="journal article" date="2024" name="Arch. Microbiol.">
        <title>Corallococcus caeni sp. nov., a novel myxobacterium isolated from activated sludge.</title>
        <authorList>
            <person name="Tomita S."/>
            <person name="Nakai R."/>
            <person name="Kuroda K."/>
            <person name="Kurashita H."/>
            <person name="Hatamoto M."/>
            <person name="Yamaguchi T."/>
            <person name="Narihiro T."/>
        </authorList>
    </citation>
    <scope>NUCLEOTIDE SEQUENCE [LARGE SCALE GENOMIC DNA]</scope>
    <source>
        <strain evidence="1 2">NO1</strain>
    </source>
</reference>
<keyword evidence="2" id="KW-1185">Reference proteome</keyword>
<dbReference type="EMBL" id="BTTX01000001">
    <property type="protein sequence ID" value="GMU04792.1"/>
    <property type="molecule type" value="Genomic_DNA"/>
</dbReference>
<name>A0ABQ6QLT9_9BACT</name>
<proteinExistence type="predicted"/>
<gene>
    <name evidence="1" type="ORF">ASNO1_10440</name>
</gene>
<comment type="caution">
    <text evidence="1">The sequence shown here is derived from an EMBL/GenBank/DDBJ whole genome shotgun (WGS) entry which is preliminary data.</text>
</comment>
<organism evidence="1 2">
    <name type="scientific">Corallococcus caeni</name>
    <dbReference type="NCBI Taxonomy" id="3082388"/>
    <lineage>
        <taxon>Bacteria</taxon>
        <taxon>Pseudomonadati</taxon>
        <taxon>Myxococcota</taxon>
        <taxon>Myxococcia</taxon>
        <taxon>Myxococcales</taxon>
        <taxon>Cystobacterineae</taxon>
        <taxon>Myxococcaceae</taxon>
        <taxon>Corallococcus</taxon>
    </lineage>
</organism>
<dbReference type="Gene3D" id="2.60.270.50">
    <property type="match status" value="1"/>
</dbReference>
<dbReference type="Proteomes" id="UP001342631">
    <property type="component" value="Unassembled WGS sequence"/>
</dbReference>
<evidence type="ECO:0000313" key="1">
    <source>
        <dbReference type="EMBL" id="GMU04792.1"/>
    </source>
</evidence>
<sequence>MDCSKTQCGTGPGGSVDAVRRVERGAAQGPSEGRGRGIAVALGGRRHLNHLRSKTMGTPSVIFVANNTSGANWLPGTPTIDHGAISPSTPPNVTTQAGTQNLFTAEPNWGLMGDEGAVTYSSGASPSDQFVLWWDNRWSHASGPGVIAKSANYDISSTVSFNQGSGNYTVTVSLAPKSSRR</sequence>